<accession>A0ACC2QTX6</accession>
<comment type="caution">
    <text evidence="1">The sequence shown here is derived from an EMBL/GenBank/DDBJ whole genome shotgun (WGS) entry which is preliminary data.</text>
</comment>
<gene>
    <name evidence="1" type="ORF">PYW08_004403</name>
</gene>
<dbReference type="Proteomes" id="UP001231649">
    <property type="component" value="Chromosome 16"/>
</dbReference>
<evidence type="ECO:0000313" key="2">
    <source>
        <dbReference type="Proteomes" id="UP001231649"/>
    </source>
</evidence>
<organism evidence="1 2">
    <name type="scientific">Mythimna loreyi</name>
    <dbReference type="NCBI Taxonomy" id="667449"/>
    <lineage>
        <taxon>Eukaryota</taxon>
        <taxon>Metazoa</taxon>
        <taxon>Ecdysozoa</taxon>
        <taxon>Arthropoda</taxon>
        <taxon>Hexapoda</taxon>
        <taxon>Insecta</taxon>
        <taxon>Pterygota</taxon>
        <taxon>Neoptera</taxon>
        <taxon>Endopterygota</taxon>
        <taxon>Lepidoptera</taxon>
        <taxon>Glossata</taxon>
        <taxon>Ditrysia</taxon>
        <taxon>Noctuoidea</taxon>
        <taxon>Noctuidae</taxon>
        <taxon>Noctuinae</taxon>
        <taxon>Hadenini</taxon>
        <taxon>Mythimna</taxon>
    </lineage>
</organism>
<sequence length="211" mass="23279">MDVKSLNFQSPSNFVESPFSFLKDIFNDNSASLRVSNVKQDALEAVKLDPAVLEAQVTVHSKNKAVDDANLNGRPEAVIDNKKVSKLATPPSSQSPDQSGFKDIVLQHEAALLSLTPHQLEVLMKYADVLRRQRVITQRYLECAFCKNNGKPSSFYTSHTLRDTRGRVRCPVLRAIRCPRCGATGDLAHTIKYCPDSLTDSHSSSSGKSSM</sequence>
<dbReference type="EMBL" id="CM056792">
    <property type="protein sequence ID" value="KAJ8722001.1"/>
    <property type="molecule type" value="Genomic_DNA"/>
</dbReference>
<evidence type="ECO:0000313" key="1">
    <source>
        <dbReference type="EMBL" id="KAJ8722001.1"/>
    </source>
</evidence>
<keyword evidence="2" id="KW-1185">Reference proteome</keyword>
<name>A0ACC2QTX6_9NEOP</name>
<protein>
    <submittedName>
        <fullName evidence="1">Uncharacterized protein</fullName>
    </submittedName>
</protein>
<reference evidence="1" key="1">
    <citation type="submission" date="2023-03" db="EMBL/GenBank/DDBJ databases">
        <title>Chromosome-level genomes of two armyworms, Mythimna separata and Mythimna loreyi, provide insights into the biosynthesis and reception of sex pheromones.</title>
        <authorList>
            <person name="Zhao H."/>
        </authorList>
    </citation>
    <scope>NUCLEOTIDE SEQUENCE</scope>
    <source>
        <strain evidence="1">BeijingLab</strain>
    </source>
</reference>
<proteinExistence type="predicted"/>